<evidence type="ECO:0000313" key="2">
    <source>
        <dbReference type="Proteomes" id="UP000305888"/>
    </source>
</evidence>
<protein>
    <submittedName>
        <fullName evidence="1">Uncharacterized protein</fullName>
    </submittedName>
</protein>
<keyword evidence="2" id="KW-1185">Reference proteome</keyword>
<name>A0A5B8FH23_9RHOB</name>
<reference evidence="1 2" key="1">
    <citation type="submission" date="2019-06" db="EMBL/GenBank/DDBJ databases">
        <title>Genome sequence of Rhodobacteraceae bacterium D4M1.</title>
        <authorList>
            <person name="Cao J."/>
        </authorList>
    </citation>
    <scope>NUCLEOTIDE SEQUENCE [LARGE SCALE GENOMIC DNA]</scope>
    <source>
        <strain evidence="1 2">D4M1</strain>
    </source>
</reference>
<sequence>MDELPSYPVPHGTVLRGNWVPWHFRRVLKSRFVAHVQPAAGFHGILLWSEACDQDPPGTLPDDDVELARLAGLGQNLAGWRAVREGALFEWAPCLCDIRGETVVRLQNPFVTEFVLDALGHMERKLREGKDGADRSLISRLRRKMREAGAHAGLTEREDFVIAVQAALRAAEVRWTVPNVRIAMDEVSLRSEAGGQLRNVVGALRMPGAVR</sequence>
<organism evidence="1 2">
    <name type="scientific">Paroceanicella profunda</name>
    <dbReference type="NCBI Taxonomy" id="2579971"/>
    <lineage>
        <taxon>Bacteria</taxon>
        <taxon>Pseudomonadati</taxon>
        <taxon>Pseudomonadota</taxon>
        <taxon>Alphaproteobacteria</taxon>
        <taxon>Rhodobacterales</taxon>
        <taxon>Paracoccaceae</taxon>
        <taxon>Paroceanicella</taxon>
    </lineage>
</organism>
<proteinExistence type="predicted"/>
<evidence type="ECO:0000313" key="1">
    <source>
        <dbReference type="EMBL" id="QDL91518.1"/>
    </source>
</evidence>
<dbReference type="OrthoDB" id="7692308at2"/>
<dbReference type="AlphaFoldDB" id="A0A5B8FH23"/>
<gene>
    <name evidence="1" type="ORF">FDP22_06810</name>
</gene>
<dbReference type="EMBL" id="CP040818">
    <property type="protein sequence ID" value="QDL91518.1"/>
    <property type="molecule type" value="Genomic_DNA"/>
</dbReference>
<dbReference type="Proteomes" id="UP000305888">
    <property type="component" value="Chromosome"/>
</dbReference>
<dbReference type="KEGG" id="ppru:FDP22_06810"/>
<accession>A0A5B8FH23</accession>
<dbReference type="RefSeq" id="WP_138572461.1">
    <property type="nucleotide sequence ID" value="NZ_CP040818.1"/>
</dbReference>